<evidence type="ECO:0000259" key="7">
    <source>
        <dbReference type="PROSITE" id="PS50235"/>
    </source>
</evidence>
<dbReference type="EC" id="3.4.19.12" evidence="2"/>
<dbReference type="Pfam" id="PF00443">
    <property type="entry name" value="UCH"/>
    <property type="match status" value="1"/>
</dbReference>
<dbReference type="GO" id="GO:0043161">
    <property type="term" value="P:proteasome-mediated ubiquitin-dependent protein catabolic process"/>
    <property type="evidence" value="ECO:0007669"/>
    <property type="project" value="InterPro"/>
</dbReference>
<accession>D8LZI9</accession>
<dbReference type="InterPro" id="IPR038765">
    <property type="entry name" value="Papain-like_cys_pep_sf"/>
</dbReference>
<dbReference type="GO" id="GO:0016579">
    <property type="term" value="P:protein deubiquitination"/>
    <property type="evidence" value="ECO:0007669"/>
    <property type="project" value="InterPro"/>
</dbReference>
<dbReference type="Gene3D" id="3.10.20.90">
    <property type="entry name" value="Phosphatidylinositol 3-kinase Catalytic Subunit, Chain A, domain 1"/>
    <property type="match status" value="1"/>
</dbReference>
<name>D8LZI9_BLAHO</name>
<dbReference type="InterPro" id="IPR018200">
    <property type="entry name" value="USP_CS"/>
</dbReference>
<evidence type="ECO:0000256" key="6">
    <source>
        <dbReference type="ARBA" id="ARBA00022807"/>
    </source>
</evidence>
<evidence type="ECO:0000256" key="3">
    <source>
        <dbReference type="ARBA" id="ARBA00022670"/>
    </source>
</evidence>
<dbReference type="GO" id="GO:0004843">
    <property type="term" value="F:cysteine-type deubiquitinase activity"/>
    <property type="evidence" value="ECO:0007669"/>
    <property type="project" value="UniProtKB-EC"/>
</dbReference>
<keyword evidence="9" id="KW-1185">Reference proteome</keyword>
<keyword evidence="3" id="KW-0645">Protease</keyword>
<organism evidence="8">
    <name type="scientific">Blastocystis hominis</name>
    <dbReference type="NCBI Taxonomy" id="12968"/>
    <lineage>
        <taxon>Eukaryota</taxon>
        <taxon>Sar</taxon>
        <taxon>Stramenopiles</taxon>
        <taxon>Bigyra</taxon>
        <taxon>Opalozoa</taxon>
        <taxon>Opalinata</taxon>
        <taxon>Blastocystidae</taxon>
        <taxon>Blastocystis</taxon>
    </lineage>
</organism>
<dbReference type="InterPro" id="IPR001394">
    <property type="entry name" value="Peptidase_C19_UCH"/>
</dbReference>
<evidence type="ECO:0000256" key="2">
    <source>
        <dbReference type="ARBA" id="ARBA00012759"/>
    </source>
</evidence>
<dbReference type="GO" id="GO:0061136">
    <property type="term" value="P:regulation of proteasomal protein catabolic process"/>
    <property type="evidence" value="ECO:0007669"/>
    <property type="project" value="TreeGrafter"/>
</dbReference>
<comment type="catalytic activity">
    <reaction evidence="1">
        <text>Thiol-dependent hydrolysis of ester, thioester, amide, peptide and isopeptide bonds formed by the C-terminal Gly of ubiquitin (a 76-residue protein attached to proteins as an intracellular targeting signal).</text>
        <dbReference type="EC" id="3.4.19.12"/>
    </reaction>
</comment>
<dbReference type="PANTHER" id="PTHR43982">
    <property type="entry name" value="UBIQUITIN CARBOXYL-TERMINAL HYDROLASE"/>
    <property type="match status" value="1"/>
</dbReference>
<evidence type="ECO:0000256" key="4">
    <source>
        <dbReference type="ARBA" id="ARBA00022786"/>
    </source>
</evidence>
<proteinExistence type="predicted"/>
<dbReference type="OrthoDB" id="333239at2759"/>
<protein>
    <recommendedName>
        <fullName evidence="2">ubiquitinyl hydrolase 1</fullName>
        <ecNumber evidence="2">3.4.19.12</ecNumber>
    </recommendedName>
</protein>
<dbReference type="PANTHER" id="PTHR43982:SF1">
    <property type="entry name" value="UBIQUITIN CARBOXYL-TERMINAL HYDROLASE 14"/>
    <property type="match status" value="1"/>
</dbReference>
<dbReference type="InParanoid" id="D8LZI9"/>
<dbReference type="Proteomes" id="UP000008312">
    <property type="component" value="Unassembled WGS sequence"/>
</dbReference>
<sequence length="479" mass="53524">MSSNRACVLRWGKNLYDIDVADETGLEFKKRIEELTSVPVKKQNIVCNALWKGFLDDSFQFNAVSIPAYCSFVLIASSNISVAEISSGGFVENLSESEARSKGYLAPAGLTNLMNTCYANSVVQVLHNIPELKEGVMSYSLNNNPGGTPGALVQKLRDTFSDLDKSTEAVRPFAFINEIRRSEVFGHRERGLYQQQDAEEFCTYVLNAISATLPTHTSTGTSNLVDDLFQIGFRCTYLCPESGESYVTDEHAEKLFCNIRGGANEEVKVNFLAQGLKLGLEGEVEKHSDVLGRTALWKKTMEISSLPKYLCVMFMRFYWKQLPETREGGIACKIMRAVEFPFRLDISEFCTPEVRLAMNMVRDTLESEQYQDCVKDYGDSPDLKNGILQSLLEDSAVPTSSEMPVGFAGFYELSGIVSHMGDSVKGGHYIGWVKNKGKWFKCDDDKVSAVTRQTIRQLKGGSEAQSVYLCFYRYVDSNL</sequence>
<dbReference type="InterPro" id="IPR028889">
    <property type="entry name" value="USP"/>
</dbReference>
<dbReference type="EMBL" id="FN668641">
    <property type="protein sequence ID" value="CBK21228.2"/>
    <property type="molecule type" value="Genomic_DNA"/>
</dbReference>
<dbReference type="PROSITE" id="PS50235">
    <property type="entry name" value="USP_3"/>
    <property type="match status" value="1"/>
</dbReference>
<dbReference type="PROSITE" id="PS00973">
    <property type="entry name" value="USP_2"/>
    <property type="match status" value="1"/>
</dbReference>
<dbReference type="RefSeq" id="XP_012895276.1">
    <property type="nucleotide sequence ID" value="XM_013039822.1"/>
</dbReference>
<dbReference type="InterPro" id="IPR044635">
    <property type="entry name" value="UBP14-like"/>
</dbReference>
<dbReference type="Gene3D" id="3.90.70.10">
    <property type="entry name" value="Cysteine proteinases"/>
    <property type="match status" value="1"/>
</dbReference>
<keyword evidence="6" id="KW-0788">Thiol protease</keyword>
<evidence type="ECO:0000313" key="9">
    <source>
        <dbReference type="Proteomes" id="UP000008312"/>
    </source>
</evidence>
<reference evidence="8" key="1">
    <citation type="submission" date="2010-02" db="EMBL/GenBank/DDBJ databases">
        <title>Sequencing and annotation of the Blastocystis hominis genome.</title>
        <authorList>
            <person name="Wincker P."/>
        </authorList>
    </citation>
    <scope>NUCLEOTIDE SEQUENCE</scope>
    <source>
        <strain evidence="8">Singapore isolate B</strain>
    </source>
</reference>
<evidence type="ECO:0000256" key="1">
    <source>
        <dbReference type="ARBA" id="ARBA00000707"/>
    </source>
</evidence>
<dbReference type="SUPFAM" id="SSF54001">
    <property type="entry name" value="Cysteine proteinases"/>
    <property type="match status" value="1"/>
</dbReference>
<dbReference type="AlphaFoldDB" id="D8LZI9"/>
<dbReference type="OMA" id="RKVQFPF"/>
<dbReference type="FunCoup" id="D8LZI9">
    <property type="interactions" value="724"/>
</dbReference>
<feature type="domain" description="USP" evidence="7">
    <location>
        <begin position="108"/>
        <end position="475"/>
    </location>
</feature>
<keyword evidence="5" id="KW-0378">Hydrolase</keyword>
<evidence type="ECO:0000256" key="5">
    <source>
        <dbReference type="ARBA" id="ARBA00022801"/>
    </source>
</evidence>
<gene>
    <name evidence="8" type="ORF">GSBLH_T00001413001</name>
</gene>
<evidence type="ECO:0000313" key="8">
    <source>
        <dbReference type="EMBL" id="CBK21228.2"/>
    </source>
</evidence>
<dbReference type="GeneID" id="24918672"/>
<keyword evidence="4" id="KW-0833">Ubl conjugation pathway</keyword>
<dbReference type="GO" id="GO:0070628">
    <property type="term" value="F:proteasome binding"/>
    <property type="evidence" value="ECO:0007669"/>
    <property type="project" value="TreeGrafter"/>
</dbReference>